<feature type="compositionally biased region" description="Basic and acidic residues" evidence="1">
    <location>
        <begin position="1"/>
        <end position="18"/>
    </location>
</feature>
<dbReference type="AlphaFoldDB" id="A0A0L9VLI0"/>
<proteinExistence type="predicted"/>
<accession>A0A0L9VLI0</accession>
<evidence type="ECO:0000256" key="1">
    <source>
        <dbReference type="SAM" id="MobiDB-lite"/>
    </source>
</evidence>
<name>A0A0L9VLI0_PHAAN</name>
<dbReference type="Proteomes" id="UP000053144">
    <property type="component" value="Chromosome 10"/>
</dbReference>
<evidence type="ECO:0000313" key="3">
    <source>
        <dbReference type="Proteomes" id="UP000053144"/>
    </source>
</evidence>
<protein>
    <submittedName>
        <fullName evidence="2">Uncharacterized protein</fullName>
    </submittedName>
</protein>
<dbReference type="EMBL" id="CM003380">
    <property type="protein sequence ID" value="KOM55757.1"/>
    <property type="molecule type" value="Genomic_DNA"/>
</dbReference>
<reference evidence="3" key="1">
    <citation type="journal article" date="2015" name="Proc. Natl. Acad. Sci. U.S.A.">
        <title>Genome sequencing of adzuki bean (Vigna angularis) provides insight into high starch and low fat accumulation and domestication.</title>
        <authorList>
            <person name="Yang K."/>
            <person name="Tian Z."/>
            <person name="Chen C."/>
            <person name="Luo L."/>
            <person name="Zhao B."/>
            <person name="Wang Z."/>
            <person name="Yu L."/>
            <person name="Li Y."/>
            <person name="Sun Y."/>
            <person name="Li W."/>
            <person name="Chen Y."/>
            <person name="Li Y."/>
            <person name="Zhang Y."/>
            <person name="Ai D."/>
            <person name="Zhao J."/>
            <person name="Shang C."/>
            <person name="Ma Y."/>
            <person name="Wu B."/>
            <person name="Wang M."/>
            <person name="Gao L."/>
            <person name="Sun D."/>
            <person name="Zhang P."/>
            <person name="Guo F."/>
            <person name="Wang W."/>
            <person name="Li Y."/>
            <person name="Wang J."/>
            <person name="Varshney R.K."/>
            <person name="Wang J."/>
            <person name="Ling H.Q."/>
            <person name="Wan P."/>
        </authorList>
    </citation>
    <scope>NUCLEOTIDE SEQUENCE</scope>
    <source>
        <strain evidence="3">cv. Jingnong 6</strain>
    </source>
</reference>
<dbReference type="Gramene" id="KOM55757">
    <property type="protein sequence ID" value="KOM55757"/>
    <property type="gene ID" value="LR48_Vigan10g164900"/>
</dbReference>
<feature type="region of interest" description="Disordered" evidence="1">
    <location>
        <begin position="1"/>
        <end position="20"/>
    </location>
</feature>
<evidence type="ECO:0000313" key="2">
    <source>
        <dbReference type="EMBL" id="KOM55757.1"/>
    </source>
</evidence>
<organism evidence="2 3">
    <name type="scientific">Phaseolus angularis</name>
    <name type="common">Azuki bean</name>
    <name type="synonym">Vigna angularis</name>
    <dbReference type="NCBI Taxonomy" id="3914"/>
    <lineage>
        <taxon>Eukaryota</taxon>
        <taxon>Viridiplantae</taxon>
        <taxon>Streptophyta</taxon>
        <taxon>Embryophyta</taxon>
        <taxon>Tracheophyta</taxon>
        <taxon>Spermatophyta</taxon>
        <taxon>Magnoliopsida</taxon>
        <taxon>eudicotyledons</taxon>
        <taxon>Gunneridae</taxon>
        <taxon>Pentapetalae</taxon>
        <taxon>rosids</taxon>
        <taxon>fabids</taxon>
        <taxon>Fabales</taxon>
        <taxon>Fabaceae</taxon>
        <taxon>Papilionoideae</taxon>
        <taxon>50 kb inversion clade</taxon>
        <taxon>NPAAA clade</taxon>
        <taxon>indigoferoid/millettioid clade</taxon>
        <taxon>Phaseoleae</taxon>
        <taxon>Vigna</taxon>
    </lineage>
</organism>
<sequence>MDQLAKKLDKSRSKEISRMKKQAKSSLRGMLESSLGCIVSCFGSPHESHSNQQLADPYIIANVAKCSHRTPLEEWVPEFMLSPVIIISHLLPLQQNDAYPSFQIRFQKFLEEVPLIPSSTRISWILLPSDCDYDAKQDVYVD</sequence>
<gene>
    <name evidence="2" type="ORF">LR48_Vigan10g164900</name>
</gene>